<feature type="region of interest" description="Disordered" evidence="1">
    <location>
        <begin position="132"/>
        <end position="155"/>
    </location>
</feature>
<evidence type="ECO:0000313" key="4">
    <source>
        <dbReference type="EMBL" id="MBO8465348.1"/>
    </source>
</evidence>
<dbReference type="InterPro" id="IPR049282">
    <property type="entry name" value="BVU_3817_N_sf"/>
</dbReference>
<dbReference type="InterPro" id="IPR049281">
    <property type="entry name" value="BVU_3817-like_C_sf"/>
</dbReference>
<evidence type="ECO:0000313" key="5">
    <source>
        <dbReference type="Proteomes" id="UP000823597"/>
    </source>
</evidence>
<gene>
    <name evidence="4" type="ORF">IAB93_05050</name>
</gene>
<dbReference type="AlphaFoldDB" id="A0A9D9N9C6"/>
<feature type="compositionally biased region" description="Basic and acidic residues" evidence="1">
    <location>
        <begin position="146"/>
        <end position="155"/>
    </location>
</feature>
<comment type="caution">
    <text evidence="4">The sequence shown here is derived from an EMBL/GenBank/DDBJ whole genome shotgun (WGS) entry which is preliminary data.</text>
</comment>
<name>A0A9D9N9C6_9BACT</name>
<feature type="compositionally biased region" description="Acidic residues" evidence="1">
    <location>
        <begin position="135"/>
        <end position="145"/>
    </location>
</feature>
<protein>
    <submittedName>
        <fullName evidence="4">DUF5606 domain-containing protein</fullName>
    </submittedName>
</protein>
<feature type="domain" description="DUF5606" evidence="2">
    <location>
        <begin position="5"/>
        <end position="50"/>
    </location>
</feature>
<organism evidence="4 5">
    <name type="scientific">Candidatus Merdivivens pullistercoris</name>
    <dbReference type="NCBI Taxonomy" id="2840873"/>
    <lineage>
        <taxon>Bacteria</taxon>
        <taxon>Pseudomonadati</taxon>
        <taxon>Bacteroidota</taxon>
        <taxon>Bacteroidia</taxon>
        <taxon>Bacteroidales</taxon>
        <taxon>Muribaculaceae</taxon>
        <taxon>Muribaculaceae incertae sedis</taxon>
        <taxon>Candidatus Merdivivens</taxon>
    </lineage>
</organism>
<reference evidence="4" key="1">
    <citation type="submission" date="2020-10" db="EMBL/GenBank/DDBJ databases">
        <authorList>
            <person name="Gilroy R."/>
        </authorList>
    </citation>
    <scope>NUCLEOTIDE SEQUENCE</scope>
    <source>
        <strain evidence="4">10037</strain>
    </source>
</reference>
<evidence type="ECO:0000259" key="2">
    <source>
        <dbReference type="Pfam" id="PF18347"/>
    </source>
</evidence>
<evidence type="ECO:0000256" key="1">
    <source>
        <dbReference type="SAM" id="MobiDB-lite"/>
    </source>
</evidence>
<evidence type="ECO:0000259" key="3">
    <source>
        <dbReference type="Pfam" id="PF21186"/>
    </source>
</evidence>
<dbReference type="Pfam" id="PF18347">
    <property type="entry name" value="DUF5606"/>
    <property type="match status" value="1"/>
</dbReference>
<dbReference type="EMBL" id="JADIME010000051">
    <property type="protein sequence ID" value="MBO8465348.1"/>
    <property type="molecule type" value="Genomic_DNA"/>
</dbReference>
<dbReference type="Pfam" id="PF21186">
    <property type="entry name" value="DUF6852"/>
    <property type="match status" value="1"/>
</dbReference>
<sequence length="155" mass="17127">MKTDLSKILSISGLSGLYTYLSQAKSGAIVENLETKKRSCVAMNNKISSLEDISIYTEDGEVKLADVLLKMKEHLGDSLAPSPKSEADALKSLFAEVLPDYDRDRFYVSHMKKVVGWYNIIAQYASFDFSKEGQEESAGEETGDNAEEKQDGQDA</sequence>
<feature type="domain" description="DUF6852" evidence="3">
    <location>
        <begin position="53"/>
        <end position="121"/>
    </location>
</feature>
<dbReference type="InterPro" id="IPR041218">
    <property type="entry name" value="DUF5606"/>
</dbReference>
<proteinExistence type="predicted"/>
<accession>A0A9D9N9C6</accession>
<dbReference type="InterPro" id="IPR049280">
    <property type="entry name" value="DUF6852"/>
</dbReference>
<dbReference type="Gene3D" id="1.10.10.1650">
    <property type="match status" value="1"/>
</dbReference>
<dbReference type="Gene3D" id="2.30.30.730">
    <property type="match status" value="1"/>
</dbReference>
<dbReference type="Proteomes" id="UP000823597">
    <property type="component" value="Unassembled WGS sequence"/>
</dbReference>
<reference evidence="4" key="2">
    <citation type="journal article" date="2021" name="PeerJ">
        <title>Extensive microbial diversity within the chicken gut microbiome revealed by metagenomics and culture.</title>
        <authorList>
            <person name="Gilroy R."/>
            <person name="Ravi A."/>
            <person name="Getino M."/>
            <person name="Pursley I."/>
            <person name="Horton D.L."/>
            <person name="Alikhan N.F."/>
            <person name="Baker D."/>
            <person name="Gharbi K."/>
            <person name="Hall N."/>
            <person name="Watson M."/>
            <person name="Adriaenssens E.M."/>
            <person name="Foster-Nyarko E."/>
            <person name="Jarju S."/>
            <person name="Secka A."/>
            <person name="Antonio M."/>
            <person name="Oren A."/>
            <person name="Chaudhuri R.R."/>
            <person name="La Ragione R."/>
            <person name="Hildebrand F."/>
            <person name="Pallen M.J."/>
        </authorList>
    </citation>
    <scope>NUCLEOTIDE SEQUENCE</scope>
    <source>
        <strain evidence="4">10037</strain>
    </source>
</reference>